<dbReference type="Pfam" id="PF00128">
    <property type="entry name" value="Alpha-amylase"/>
    <property type="match status" value="1"/>
</dbReference>
<sequence>MLNGTMLQYFHWYSPADGSVWNKLKDEAKNLSEMGITSVWLPPAYKSTEGGFSPGYDVYDIYDLGEFDQKGSVRTKYGTRDEYIEAVNAARAAGLRVYIDVVLNHMGGADETEKIPVRKVDPEDRNKFISDTFEIEAFTKFTFPARKGKYSQFIWDHSCFSGIDYAKDLEETAIFSIQNEYGPGWEDGVDEEMGNYDYLMFADIEFRNPAVREELKRWGKWYYDTVQFDGVRLDAVKHINQDFYKEWLDFMRAETKDDLFAVGEYWFIDLNPLLNYIDVTEGRMSLFDVPLHNNFHKASNAGKDYDLTTIFNDTLVATRPELAVTLVDNHDTQPLQALEAPVEAWFKPIAYALILLRAQGYPCIFYPDLFSATYTDKGGDGNDYEIFLPACDKIDKLILARKQYAYGEQRDYLDHPNCIGFTREGVDEVGNSGCAVIISNSEDGFKTMDTGARNAGKTFIDLLGNHEGEIKLDEDGCGEFQVMAGSVSVWVQKP</sequence>
<evidence type="ECO:0000259" key="8">
    <source>
        <dbReference type="SMART" id="SM00642"/>
    </source>
</evidence>
<comment type="caution">
    <text evidence="9">The sequence shown here is derived from an EMBL/GenBank/DDBJ whole genome shotgun (WGS) entry which is preliminary data.</text>
</comment>
<organism evidence="9 10">
    <name type="scientific">Danxiaibacter flavus</name>
    <dbReference type="NCBI Taxonomy" id="3049108"/>
    <lineage>
        <taxon>Bacteria</taxon>
        <taxon>Pseudomonadati</taxon>
        <taxon>Bacteroidota</taxon>
        <taxon>Chitinophagia</taxon>
        <taxon>Chitinophagales</taxon>
        <taxon>Chitinophagaceae</taxon>
        <taxon>Danxiaibacter</taxon>
    </lineage>
</organism>
<evidence type="ECO:0000256" key="3">
    <source>
        <dbReference type="ARBA" id="ARBA00022723"/>
    </source>
</evidence>
<dbReference type="SUPFAM" id="SSF51011">
    <property type="entry name" value="Glycosyl hydrolase domain"/>
    <property type="match status" value="1"/>
</dbReference>
<keyword evidence="3" id="KW-0479">Metal-binding</keyword>
<dbReference type="Proteomes" id="UP001560573">
    <property type="component" value="Unassembled WGS sequence"/>
</dbReference>
<dbReference type="InterPro" id="IPR013780">
    <property type="entry name" value="Glyco_hydro_b"/>
</dbReference>
<evidence type="ECO:0000256" key="6">
    <source>
        <dbReference type="ARBA" id="ARBA00023295"/>
    </source>
</evidence>
<dbReference type="PIRSF" id="PIRSF001021">
    <property type="entry name" value="Alph-amls_thrmst"/>
    <property type="match status" value="1"/>
</dbReference>
<protein>
    <submittedName>
        <fullName evidence="9">Alpha-amylase</fullName>
        <ecNumber evidence="9">3.2.1.1</ecNumber>
    </submittedName>
</protein>
<evidence type="ECO:0000313" key="10">
    <source>
        <dbReference type="Proteomes" id="UP001560573"/>
    </source>
</evidence>
<dbReference type="EMBL" id="JAULBC010000005">
    <property type="protein sequence ID" value="MEX6688958.1"/>
    <property type="molecule type" value="Genomic_DNA"/>
</dbReference>
<gene>
    <name evidence="9" type="ORF">QTN47_15725</name>
</gene>
<dbReference type="PRINTS" id="PR00110">
    <property type="entry name" value="ALPHAAMYLASE"/>
</dbReference>
<proteinExistence type="inferred from homology"/>
<feature type="domain" description="Glycosyl hydrolase family 13 catalytic" evidence="8">
    <location>
        <begin position="4"/>
        <end position="401"/>
    </location>
</feature>
<evidence type="ECO:0000313" key="9">
    <source>
        <dbReference type="EMBL" id="MEX6688958.1"/>
    </source>
</evidence>
<dbReference type="NCBIfam" id="NF006969">
    <property type="entry name" value="PRK09441.1-2"/>
    <property type="match status" value="1"/>
</dbReference>
<dbReference type="InterPro" id="IPR017853">
    <property type="entry name" value="GH"/>
</dbReference>
<keyword evidence="10" id="KW-1185">Reference proteome</keyword>
<dbReference type="CDD" id="cd11318">
    <property type="entry name" value="AmyAc_bac_fung_AmyA"/>
    <property type="match status" value="1"/>
</dbReference>
<dbReference type="Pfam" id="PF09154">
    <property type="entry name" value="Alpha-amy_C_pro"/>
    <property type="match status" value="1"/>
</dbReference>
<keyword evidence="4 9" id="KW-0378">Hydrolase</keyword>
<dbReference type="PANTHER" id="PTHR43447">
    <property type="entry name" value="ALPHA-AMYLASE"/>
    <property type="match status" value="1"/>
</dbReference>
<dbReference type="InterPro" id="IPR006046">
    <property type="entry name" value="Alpha_amylase"/>
</dbReference>
<dbReference type="Gene3D" id="2.40.30.140">
    <property type="match status" value="1"/>
</dbReference>
<evidence type="ECO:0000256" key="5">
    <source>
        <dbReference type="ARBA" id="ARBA00023277"/>
    </source>
</evidence>
<comment type="cofactor">
    <cofactor evidence="1">
        <name>Ca(2+)</name>
        <dbReference type="ChEBI" id="CHEBI:29108"/>
    </cofactor>
</comment>
<dbReference type="InterPro" id="IPR015237">
    <property type="entry name" value="Alpha-amylase_C_pro"/>
</dbReference>
<dbReference type="Gene3D" id="2.60.40.1180">
    <property type="entry name" value="Golgi alpha-mannosidase II"/>
    <property type="match status" value="1"/>
</dbReference>
<evidence type="ECO:0000256" key="7">
    <source>
        <dbReference type="RuleBase" id="RU003615"/>
    </source>
</evidence>
<dbReference type="Gene3D" id="3.20.20.80">
    <property type="entry name" value="Glycosidases"/>
    <property type="match status" value="1"/>
</dbReference>
<dbReference type="RefSeq" id="WP_369330366.1">
    <property type="nucleotide sequence ID" value="NZ_JAULBC010000005.1"/>
</dbReference>
<accession>A0ABV3ZGJ6</accession>
<keyword evidence="6 9" id="KW-0326">Glycosidase</keyword>
<dbReference type="InterPro" id="IPR013776">
    <property type="entry name" value="A-amylase_thermo"/>
</dbReference>
<keyword evidence="5" id="KW-0119">Carbohydrate metabolism</keyword>
<dbReference type="SUPFAM" id="SSF51445">
    <property type="entry name" value="(Trans)glycosidases"/>
    <property type="match status" value="1"/>
</dbReference>
<dbReference type="GO" id="GO:0004556">
    <property type="term" value="F:alpha-amylase activity"/>
    <property type="evidence" value="ECO:0007669"/>
    <property type="project" value="UniProtKB-EC"/>
</dbReference>
<evidence type="ECO:0000256" key="1">
    <source>
        <dbReference type="ARBA" id="ARBA00001913"/>
    </source>
</evidence>
<dbReference type="SMART" id="SM00642">
    <property type="entry name" value="Aamy"/>
    <property type="match status" value="1"/>
</dbReference>
<comment type="similarity">
    <text evidence="2 7">Belongs to the glycosyl hydrolase 13 family.</text>
</comment>
<dbReference type="NCBIfam" id="NF006968">
    <property type="entry name" value="PRK09441.1-1"/>
    <property type="match status" value="1"/>
</dbReference>
<dbReference type="EC" id="3.2.1.1" evidence="9"/>
<evidence type="ECO:0000256" key="4">
    <source>
        <dbReference type="ARBA" id="ARBA00022801"/>
    </source>
</evidence>
<name>A0ABV3ZGJ6_9BACT</name>
<dbReference type="InterPro" id="IPR006047">
    <property type="entry name" value="GH13_cat_dom"/>
</dbReference>
<evidence type="ECO:0000256" key="2">
    <source>
        <dbReference type="ARBA" id="ARBA00008061"/>
    </source>
</evidence>
<reference evidence="9 10" key="1">
    <citation type="submission" date="2023-07" db="EMBL/GenBank/DDBJ databases">
        <authorList>
            <person name="Lian W.-H."/>
        </authorList>
    </citation>
    <scope>NUCLEOTIDE SEQUENCE [LARGE SCALE GENOMIC DNA]</scope>
    <source>
        <strain evidence="9 10">SYSU DXS3180</strain>
    </source>
</reference>